<gene>
    <name evidence="2" type="ORF">CF394_08800</name>
</gene>
<keyword evidence="3" id="KW-1185">Reference proteome</keyword>
<feature type="transmembrane region" description="Helical" evidence="1">
    <location>
        <begin position="34"/>
        <end position="52"/>
    </location>
</feature>
<dbReference type="OrthoDB" id="9853011at2"/>
<keyword evidence="1" id="KW-1133">Transmembrane helix</keyword>
<protein>
    <submittedName>
        <fullName evidence="2">Uncharacterized protein</fullName>
    </submittedName>
</protein>
<evidence type="ECO:0000313" key="2">
    <source>
        <dbReference type="EMBL" id="OZS77843.1"/>
    </source>
</evidence>
<dbReference type="AlphaFoldDB" id="A0A264W2P4"/>
<dbReference type="Proteomes" id="UP000217065">
    <property type="component" value="Unassembled WGS sequence"/>
</dbReference>
<evidence type="ECO:0000256" key="1">
    <source>
        <dbReference type="SAM" id="Phobius"/>
    </source>
</evidence>
<accession>A0A264W2P4</accession>
<organism evidence="2 3">
    <name type="scientific">Tetzosporium hominis</name>
    <dbReference type="NCBI Taxonomy" id="2020506"/>
    <lineage>
        <taxon>Bacteria</taxon>
        <taxon>Bacillati</taxon>
        <taxon>Bacillota</taxon>
        <taxon>Bacilli</taxon>
        <taxon>Bacillales</taxon>
        <taxon>Caryophanaceae</taxon>
        <taxon>Tetzosporium</taxon>
    </lineage>
</organism>
<evidence type="ECO:0000313" key="3">
    <source>
        <dbReference type="Proteomes" id="UP000217065"/>
    </source>
</evidence>
<feature type="transmembrane region" description="Helical" evidence="1">
    <location>
        <begin position="7"/>
        <end position="28"/>
    </location>
</feature>
<reference evidence="2 3" key="1">
    <citation type="submission" date="2017-07" db="EMBL/GenBank/DDBJ databases">
        <title>Tetzosporium hominis gen.nov. sp.nov.</title>
        <authorList>
            <person name="Tetz G."/>
            <person name="Tetz V."/>
        </authorList>
    </citation>
    <scope>NUCLEOTIDE SEQUENCE [LARGE SCALE GENOMIC DNA]</scope>
    <source>
        <strain evidence="2 3">VT-49</strain>
    </source>
</reference>
<name>A0A264W2P4_9BACL</name>
<dbReference type="EMBL" id="NOKQ01000217">
    <property type="protein sequence ID" value="OZS77843.1"/>
    <property type="molecule type" value="Genomic_DNA"/>
</dbReference>
<dbReference type="RefSeq" id="WP_094943049.1">
    <property type="nucleotide sequence ID" value="NZ_NOKQ01000217.1"/>
</dbReference>
<sequence length="67" mass="7425">MRCTKSLLYGAAIFTGLLVMLGSLWVAMKASLPVLDHPLMAIVIVVICYMAMEKSVTYLAKKRSWSC</sequence>
<keyword evidence="1" id="KW-0812">Transmembrane</keyword>
<comment type="caution">
    <text evidence="2">The sequence shown here is derived from an EMBL/GenBank/DDBJ whole genome shotgun (WGS) entry which is preliminary data.</text>
</comment>
<keyword evidence="1" id="KW-0472">Membrane</keyword>
<proteinExistence type="predicted"/>